<dbReference type="RefSeq" id="WP_305937632.1">
    <property type="nucleotide sequence ID" value="NZ_CP132191.1"/>
</dbReference>
<gene>
    <name evidence="1" type="ORF">Q8852_02635</name>
</gene>
<accession>A0ABY9H9D5</accession>
<reference evidence="1" key="1">
    <citation type="submission" date="2023-08" db="EMBL/GenBank/DDBJ databases">
        <title>Complete genome sequence of Mycoplasma seminis 2200.</title>
        <authorList>
            <person name="Spergser J."/>
        </authorList>
    </citation>
    <scope>NUCLEOTIDE SEQUENCE [LARGE SCALE GENOMIC DNA]</scope>
    <source>
        <strain evidence="1">2200</strain>
    </source>
</reference>
<dbReference type="Proteomes" id="UP001237011">
    <property type="component" value="Chromosome"/>
</dbReference>
<proteinExistence type="predicted"/>
<evidence type="ECO:0000313" key="2">
    <source>
        <dbReference type="Proteomes" id="UP001237011"/>
    </source>
</evidence>
<protein>
    <submittedName>
        <fullName evidence="1">Uncharacterized protein</fullName>
    </submittedName>
</protein>
<name>A0ABY9H9D5_9MOLU</name>
<dbReference type="EMBL" id="CP132191">
    <property type="protein sequence ID" value="WLP85195.1"/>
    <property type="molecule type" value="Genomic_DNA"/>
</dbReference>
<keyword evidence="2" id="KW-1185">Reference proteome</keyword>
<evidence type="ECO:0000313" key="1">
    <source>
        <dbReference type="EMBL" id="WLP85195.1"/>
    </source>
</evidence>
<sequence length="76" mass="8609">MFAQVKSHLQDKIENNEEIQKFAKSYLVFVEAAIAADEVKVEAKDKAEKLLAELKAKNIAEWTKAQVLELASILFM</sequence>
<organism evidence="1 2">
    <name type="scientific">Mycoplasma seminis</name>
    <dbReference type="NCBI Taxonomy" id="512749"/>
    <lineage>
        <taxon>Bacteria</taxon>
        <taxon>Bacillati</taxon>
        <taxon>Mycoplasmatota</taxon>
        <taxon>Mollicutes</taxon>
        <taxon>Mycoplasmataceae</taxon>
        <taxon>Mycoplasma</taxon>
    </lineage>
</organism>